<feature type="compositionally biased region" description="Low complexity" evidence="1">
    <location>
        <begin position="206"/>
        <end position="216"/>
    </location>
</feature>
<feature type="compositionally biased region" description="Pro residues" evidence="1">
    <location>
        <begin position="20"/>
        <end position="30"/>
    </location>
</feature>
<dbReference type="Proteomes" id="UP000467379">
    <property type="component" value="Chromosome"/>
</dbReference>
<feature type="region of interest" description="Disordered" evidence="1">
    <location>
        <begin position="149"/>
        <end position="237"/>
    </location>
</feature>
<evidence type="ECO:0000256" key="1">
    <source>
        <dbReference type="SAM" id="MobiDB-lite"/>
    </source>
</evidence>
<feature type="region of interest" description="Disordered" evidence="1">
    <location>
        <begin position="1"/>
        <end position="33"/>
    </location>
</feature>
<feature type="compositionally biased region" description="Low complexity" evidence="1">
    <location>
        <begin position="7"/>
        <end position="19"/>
    </location>
</feature>
<protein>
    <submittedName>
        <fullName evidence="2">Uncharacterized protein</fullName>
    </submittedName>
</protein>
<feature type="compositionally biased region" description="Low complexity" evidence="1">
    <location>
        <begin position="185"/>
        <end position="196"/>
    </location>
</feature>
<accession>A0ABM7KJ67</accession>
<keyword evidence="3" id="KW-1185">Reference proteome</keyword>
<reference evidence="2 3" key="1">
    <citation type="journal article" date="2019" name="Emerg. Microbes Infect.">
        <title>Comprehensive subspecies identification of 175 nontuberculous mycobacteria species based on 7547 genomic profiles.</title>
        <authorList>
            <person name="Matsumoto Y."/>
            <person name="Kinjo T."/>
            <person name="Motooka D."/>
            <person name="Nabeya D."/>
            <person name="Jung N."/>
            <person name="Uechi K."/>
            <person name="Horii T."/>
            <person name="Iida T."/>
            <person name="Fujita J."/>
            <person name="Nakamura S."/>
        </authorList>
    </citation>
    <scope>NUCLEOTIDE SEQUENCE [LARGE SCALE GENOMIC DNA]</scope>
    <source>
        <strain evidence="2 3">JCM 12687</strain>
    </source>
</reference>
<sequence>MSPEFQAVPTGYATAAAANTPPPPIPPTSIPDPGSIVDNLLATLGTAANLGVPSDFTDAQAGQAERAAKAADAEAKFPANEQDSAAQLAALPQLASGLAGAVAGALGGALQPLAQAPQQVAQAGQQAMQMGMSGLQSDATADSDIAPDETYEVSDELPSGSAGFGSGGVDATVPTAMLGPPPAPSAATVPASSPTVPVAPVPPEPSTARSGAGAVPMMPPAAMPAARGTADTPKPDTKRVVVGSVRNGAPVQGRIAAPLPEVTKRVAGKPITSGREH</sequence>
<gene>
    <name evidence="2" type="ORF">MBRA_11730</name>
</gene>
<name>A0ABM7KJ67_9MYCO</name>
<organism evidence="2 3">
    <name type="scientific">Mycobacterium branderi</name>
    <dbReference type="NCBI Taxonomy" id="43348"/>
    <lineage>
        <taxon>Bacteria</taxon>
        <taxon>Bacillati</taxon>
        <taxon>Actinomycetota</taxon>
        <taxon>Actinomycetes</taxon>
        <taxon>Mycobacteriales</taxon>
        <taxon>Mycobacteriaceae</taxon>
        <taxon>Mycobacterium</taxon>
    </lineage>
</organism>
<evidence type="ECO:0000313" key="2">
    <source>
        <dbReference type="EMBL" id="BBZ10978.1"/>
    </source>
</evidence>
<feature type="region of interest" description="Disordered" evidence="1">
    <location>
        <begin position="252"/>
        <end position="277"/>
    </location>
</feature>
<dbReference type="EMBL" id="AP022606">
    <property type="protein sequence ID" value="BBZ10978.1"/>
    <property type="molecule type" value="Genomic_DNA"/>
</dbReference>
<proteinExistence type="predicted"/>
<dbReference type="RefSeq" id="WP_163659562.1">
    <property type="nucleotide sequence ID" value="NZ_AP022606.1"/>
</dbReference>
<evidence type="ECO:0000313" key="3">
    <source>
        <dbReference type="Proteomes" id="UP000467379"/>
    </source>
</evidence>